<evidence type="ECO:0000313" key="2">
    <source>
        <dbReference type="Proteomes" id="UP000254834"/>
    </source>
</evidence>
<name>A0A345ZC59_9BACT</name>
<gene>
    <name evidence="1" type="ORF">C0J27_03975</name>
</gene>
<dbReference type="KEGG" id="cdes:C0J27_03975"/>
<reference evidence="1 2" key="1">
    <citation type="submission" date="2017-12" db="EMBL/GenBank/DDBJ databases">
        <title>Chromulinavorax destructans is a abundant pathogen of dominant heterotrophic picoflagllates.</title>
        <authorList>
            <person name="Deeg C.M."/>
            <person name="Zimmer M."/>
            <person name="Suttle C.A."/>
        </authorList>
    </citation>
    <scope>NUCLEOTIDE SEQUENCE [LARGE SCALE GENOMIC DNA]</scope>
    <source>
        <strain evidence="1 2">SeV1</strain>
    </source>
</reference>
<dbReference type="Proteomes" id="UP000254834">
    <property type="component" value="Chromosome"/>
</dbReference>
<proteinExistence type="predicted"/>
<sequence>MNVYLKIIIVSFFACNLQATLLVVKKENDHFVCLDESDKLNHDAIGDVFLRYEWPMVITNSSLTENEKNELLSSDQEYAEEKFIRKKLQEIDPTYDVVFIPTSLYEMFVVSKYYDDMTHVVQKMYGNLTSGDFFNQYYRVLDDNNTLDQNHQESNHNNTMDQNHQECNDNFLCQGYMLYDEDSFLVQDYIKNYANQDHTEYSDCYIFFRDVYDCFGLIYNACIKYIACSITFNQHNIYLDKIINDRDLTYHEKYEKIHSLFKKINNKYYPETFLYFNNRVTQLLFQKYPNLSLSANGDEISKKIELNLDQITMLFSDNRLLDMGIDFHLISQVMLLEYEARKLNKALLFRGTSKKIQCIEGENITLIDSTMIGSTIYDYSLYTCIEEINQELCSRKDSIEPYSISFGNSLFAGLLHDPYACACKFLKNSGQGYSLFINKKDYMEHQCSDLFYIAPLNTIAGLFGWGEWFHSRSKAAIVDGDQSKYIHVHGILSNGLMDTANIILVTRDPFEHAELFSQYLADNMRYIERFADDCRSQEMINYAANQKTAAQYYFILKTLHELGF</sequence>
<dbReference type="RefSeq" id="WP_115585891.1">
    <property type="nucleotide sequence ID" value="NZ_CP025544.1"/>
</dbReference>
<dbReference type="EMBL" id="CP025544">
    <property type="protein sequence ID" value="AXK60876.1"/>
    <property type="molecule type" value="Genomic_DNA"/>
</dbReference>
<protein>
    <submittedName>
        <fullName evidence="1">Uncharacterized protein</fullName>
    </submittedName>
</protein>
<accession>A0A345ZC59</accession>
<dbReference type="AlphaFoldDB" id="A0A345ZC59"/>
<keyword evidence="2" id="KW-1185">Reference proteome</keyword>
<organism evidence="1 2">
    <name type="scientific">Candidatus Chromulinivorax destructor</name>
    <dbReference type="NCBI Taxonomy" id="2066483"/>
    <lineage>
        <taxon>Bacteria</taxon>
        <taxon>Candidatus Babelota</taxon>
        <taxon>Candidatus Babeliae</taxon>
        <taxon>Candidatus Babeliales</taxon>
        <taxon>Candidatus Chromulinivoraceae</taxon>
        <taxon>Candidatus Chromulinivorax</taxon>
    </lineage>
</organism>
<evidence type="ECO:0000313" key="1">
    <source>
        <dbReference type="EMBL" id="AXK60876.1"/>
    </source>
</evidence>